<reference evidence="2" key="2">
    <citation type="submission" date="2023-06" db="EMBL/GenBank/DDBJ databases">
        <authorList>
            <consortium name="Lawrence Berkeley National Laboratory"/>
            <person name="Haridas S."/>
            <person name="Hensen N."/>
            <person name="Bonometti L."/>
            <person name="Westerberg I."/>
            <person name="Brannstrom I.O."/>
            <person name="Guillou S."/>
            <person name="Cros-Aarteil S."/>
            <person name="Calhoun S."/>
            <person name="Kuo A."/>
            <person name="Mondo S."/>
            <person name="Pangilinan J."/>
            <person name="Riley R."/>
            <person name="Labutti K."/>
            <person name="Andreopoulos B."/>
            <person name="Lipzen A."/>
            <person name="Chen C."/>
            <person name="Yanf M."/>
            <person name="Daum C."/>
            <person name="Ng V."/>
            <person name="Clum A."/>
            <person name="Steindorff A."/>
            <person name="Ohm R."/>
            <person name="Martin F."/>
            <person name="Silar P."/>
            <person name="Natvig D."/>
            <person name="Lalanne C."/>
            <person name="Gautier V."/>
            <person name="Ament-Velasquez S.L."/>
            <person name="Kruys A."/>
            <person name="Hutchinson M.I."/>
            <person name="Powell A.J."/>
            <person name="Barry K."/>
            <person name="Miller A.N."/>
            <person name="Grigoriev I.V."/>
            <person name="Debuchy R."/>
            <person name="Gladieux P."/>
            <person name="Thoren M.H."/>
            <person name="Johannesson H."/>
        </authorList>
    </citation>
    <scope>NUCLEOTIDE SEQUENCE</scope>
    <source>
        <strain evidence="2">SMH4131-1</strain>
    </source>
</reference>
<feature type="domain" description="NADPH-dependent FMN reductase-like" evidence="1">
    <location>
        <begin position="11"/>
        <end position="148"/>
    </location>
</feature>
<dbReference type="InterPro" id="IPR050712">
    <property type="entry name" value="NAD(P)H-dep_reductase"/>
</dbReference>
<dbReference type="Gene3D" id="3.40.50.360">
    <property type="match status" value="1"/>
</dbReference>
<dbReference type="Pfam" id="PF03358">
    <property type="entry name" value="FMN_red"/>
    <property type="match status" value="1"/>
</dbReference>
<organism evidence="2 3">
    <name type="scientific">Cercophora scortea</name>
    <dbReference type="NCBI Taxonomy" id="314031"/>
    <lineage>
        <taxon>Eukaryota</taxon>
        <taxon>Fungi</taxon>
        <taxon>Dikarya</taxon>
        <taxon>Ascomycota</taxon>
        <taxon>Pezizomycotina</taxon>
        <taxon>Sordariomycetes</taxon>
        <taxon>Sordariomycetidae</taxon>
        <taxon>Sordariales</taxon>
        <taxon>Lasiosphaeriaceae</taxon>
        <taxon>Cercophora</taxon>
    </lineage>
</organism>
<evidence type="ECO:0000259" key="1">
    <source>
        <dbReference type="Pfam" id="PF03358"/>
    </source>
</evidence>
<name>A0AAE0I7W1_9PEZI</name>
<comment type="caution">
    <text evidence="2">The sequence shown here is derived from an EMBL/GenBank/DDBJ whole genome shotgun (WGS) entry which is preliminary data.</text>
</comment>
<sequence length="217" mass="23195">MASATPAPKSVAIITASTRTPRVGPSVAAWVYDTLLPAATSSPLVLAPVDLAAFKLPIYDESVIPAMVPATATFSNPHTIAWSTEIQKHAAYILVIPEYNFSMTGATKNAIDYLMHEWKGKPVAIVSYGVEGGANASENASFVLGKVGLKVAETKPQLRFAGEHGPELYEAMLKGGLGPETKGNWDKEKSGDVLKAFDEIKTLLKKPEAKKEEEVKA</sequence>
<dbReference type="InterPro" id="IPR029039">
    <property type="entry name" value="Flavoprotein-like_sf"/>
</dbReference>
<dbReference type="GO" id="GO:0005829">
    <property type="term" value="C:cytosol"/>
    <property type="evidence" value="ECO:0007669"/>
    <property type="project" value="TreeGrafter"/>
</dbReference>
<accession>A0AAE0I7W1</accession>
<dbReference type="PANTHER" id="PTHR30543">
    <property type="entry name" value="CHROMATE REDUCTASE"/>
    <property type="match status" value="1"/>
</dbReference>
<dbReference type="Proteomes" id="UP001286456">
    <property type="component" value="Unassembled WGS sequence"/>
</dbReference>
<dbReference type="AlphaFoldDB" id="A0AAE0I7W1"/>
<dbReference type="InterPro" id="IPR005025">
    <property type="entry name" value="FMN_Rdtase-like_dom"/>
</dbReference>
<protein>
    <submittedName>
        <fullName evidence="2">Flavoprotein-like protein</fullName>
    </submittedName>
</protein>
<evidence type="ECO:0000313" key="3">
    <source>
        <dbReference type="Proteomes" id="UP001286456"/>
    </source>
</evidence>
<reference evidence="2" key="1">
    <citation type="journal article" date="2023" name="Mol. Phylogenet. Evol.">
        <title>Genome-scale phylogeny and comparative genomics of the fungal order Sordariales.</title>
        <authorList>
            <person name="Hensen N."/>
            <person name="Bonometti L."/>
            <person name="Westerberg I."/>
            <person name="Brannstrom I.O."/>
            <person name="Guillou S."/>
            <person name="Cros-Aarteil S."/>
            <person name="Calhoun S."/>
            <person name="Haridas S."/>
            <person name="Kuo A."/>
            <person name="Mondo S."/>
            <person name="Pangilinan J."/>
            <person name="Riley R."/>
            <person name="LaButti K."/>
            <person name="Andreopoulos B."/>
            <person name="Lipzen A."/>
            <person name="Chen C."/>
            <person name="Yan M."/>
            <person name="Daum C."/>
            <person name="Ng V."/>
            <person name="Clum A."/>
            <person name="Steindorff A."/>
            <person name="Ohm R.A."/>
            <person name="Martin F."/>
            <person name="Silar P."/>
            <person name="Natvig D.O."/>
            <person name="Lalanne C."/>
            <person name="Gautier V."/>
            <person name="Ament-Velasquez S.L."/>
            <person name="Kruys A."/>
            <person name="Hutchinson M.I."/>
            <person name="Powell A.J."/>
            <person name="Barry K."/>
            <person name="Miller A.N."/>
            <person name="Grigoriev I.V."/>
            <person name="Debuchy R."/>
            <person name="Gladieux P."/>
            <person name="Hiltunen Thoren M."/>
            <person name="Johannesson H."/>
        </authorList>
    </citation>
    <scope>NUCLEOTIDE SEQUENCE</scope>
    <source>
        <strain evidence="2">SMH4131-1</strain>
    </source>
</reference>
<proteinExistence type="predicted"/>
<dbReference type="SUPFAM" id="SSF52218">
    <property type="entry name" value="Flavoproteins"/>
    <property type="match status" value="1"/>
</dbReference>
<dbReference type="GO" id="GO:0010181">
    <property type="term" value="F:FMN binding"/>
    <property type="evidence" value="ECO:0007669"/>
    <property type="project" value="TreeGrafter"/>
</dbReference>
<gene>
    <name evidence="2" type="ORF">B0T19DRAFT_282217</name>
</gene>
<keyword evidence="3" id="KW-1185">Reference proteome</keyword>
<dbReference type="PANTHER" id="PTHR30543:SF21">
    <property type="entry name" value="NAD(P)H-DEPENDENT FMN REDUCTASE LOT6"/>
    <property type="match status" value="1"/>
</dbReference>
<dbReference type="GO" id="GO:0016491">
    <property type="term" value="F:oxidoreductase activity"/>
    <property type="evidence" value="ECO:0007669"/>
    <property type="project" value="InterPro"/>
</dbReference>
<dbReference type="EMBL" id="JAUEPO010000006">
    <property type="protein sequence ID" value="KAK3320125.1"/>
    <property type="molecule type" value="Genomic_DNA"/>
</dbReference>
<evidence type="ECO:0000313" key="2">
    <source>
        <dbReference type="EMBL" id="KAK3320125.1"/>
    </source>
</evidence>